<comment type="caution">
    <text evidence="1">The sequence shown here is derived from an EMBL/GenBank/DDBJ whole genome shotgun (WGS) entry which is preliminary data.</text>
</comment>
<protein>
    <submittedName>
        <fullName evidence="1">Uncharacterized protein</fullName>
    </submittedName>
</protein>
<dbReference type="Proteomes" id="UP000011617">
    <property type="component" value="Unassembled WGS sequence"/>
</dbReference>
<accession>L8Y1H0</accession>
<sequence length="57" mass="6352">MKKCHTCEKELMEAYFNAQSGEDCIFCANDRITIESTKKHAYEEVEDKGCAGGACTL</sequence>
<keyword evidence="2" id="KW-1185">Reference proteome</keyword>
<dbReference type="HOGENOM" id="CLU_2995579_0_0_6"/>
<dbReference type="RefSeq" id="WP_008315608.1">
    <property type="nucleotide sequence ID" value="NZ_KB372779.1"/>
</dbReference>
<dbReference type="PATRIC" id="fig|1261130.3.peg.1014"/>
<name>L8Y1H0_9GAMM</name>
<gene>
    <name evidence="1" type="ORF">F387_00587</name>
</gene>
<organism evidence="1 2">
    <name type="scientific">Wohlfahrtiimonas chitiniclastica SH04</name>
    <dbReference type="NCBI Taxonomy" id="1261130"/>
    <lineage>
        <taxon>Bacteria</taxon>
        <taxon>Pseudomonadati</taxon>
        <taxon>Pseudomonadota</taxon>
        <taxon>Gammaproteobacteria</taxon>
        <taxon>Cardiobacteriales</taxon>
        <taxon>Ignatzschineriaceae</taxon>
        <taxon>Wohlfahrtiimonas</taxon>
    </lineage>
</organism>
<proteinExistence type="predicted"/>
<evidence type="ECO:0000313" key="1">
    <source>
        <dbReference type="EMBL" id="ELV08341.1"/>
    </source>
</evidence>
<dbReference type="EMBL" id="AOBV01000006">
    <property type="protein sequence ID" value="ELV08341.1"/>
    <property type="molecule type" value="Genomic_DNA"/>
</dbReference>
<dbReference type="AlphaFoldDB" id="L8Y1H0"/>
<evidence type="ECO:0000313" key="2">
    <source>
        <dbReference type="Proteomes" id="UP000011617"/>
    </source>
</evidence>
<reference evidence="1 2" key="1">
    <citation type="journal article" date="2013" name="Genome Announc.">
        <title>Complete Genome Sequence of Wohlfahrtiimonas chitiniclastica Strain SH04, Isolated from Chrysomya megacephala Collected from Pudong International Airport in China.</title>
        <authorList>
            <person name="Cao X.M."/>
            <person name="Chen T."/>
            <person name="Xu L.Z."/>
            <person name="Yao L.S."/>
            <person name="Qi J."/>
            <person name="Zhang X.L."/>
            <person name="Yan Q.L."/>
            <person name="Deng Y.H."/>
            <person name="Guo T.Y."/>
            <person name="Wang J."/>
            <person name="Hu K.X."/>
            <person name="Xu B.L."/>
        </authorList>
    </citation>
    <scope>NUCLEOTIDE SEQUENCE [LARGE SCALE GENOMIC DNA]</scope>
    <source>
        <strain evidence="1 2">SH04</strain>
    </source>
</reference>